<gene>
    <name evidence="1" type="ORF">IWX90DRAFT_485345</name>
</gene>
<dbReference type="InterPro" id="IPR008775">
    <property type="entry name" value="Phytyl_CoA_dOase-like"/>
</dbReference>
<dbReference type="Gene3D" id="2.60.120.620">
    <property type="entry name" value="q2cbj1_9rhob like domain"/>
    <property type="match status" value="1"/>
</dbReference>
<reference evidence="1 2" key="1">
    <citation type="journal article" date="2022" name="G3 (Bethesda)">
        <title>Enemy or ally: a genomic approach to elucidate the lifestyle of Phyllosticta citrichinaensis.</title>
        <authorList>
            <person name="Buijs V.A."/>
            <person name="Groenewald J.Z."/>
            <person name="Haridas S."/>
            <person name="LaButti K.M."/>
            <person name="Lipzen A."/>
            <person name="Martin F.M."/>
            <person name="Barry K."/>
            <person name="Grigoriev I.V."/>
            <person name="Crous P.W."/>
            <person name="Seidl M.F."/>
        </authorList>
    </citation>
    <scope>NUCLEOTIDE SEQUENCE [LARGE SCALE GENOMIC DNA]</scope>
    <source>
        <strain evidence="1 2">CBS 129764</strain>
    </source>
</reference>
<organism evidence="1 2">
    <name type="scientific">Phyllosticta citrichinensis</name>
    <dbReference type="NCBI Taxonomy" id="1130410"/>
    <lineage>
        <taxon>Eukaryota</taxon>
        <taxon>Fungi</taxon>
        <taxon>Dikarya</taxon>
        <taxon>Ascomycota</taxon>
        <taxon>Pezizomycotina</taxon>
        <taxon>Dothideomycetes</taxon>
        <taxon>Dothideomycetes incertae sedis</taxon>
        <taxon>Botryosphaeriales</taxon>
        <taxon>Phyllostictaceae</taxon>
        <taxon>Phyllosticta</taxon>
    </lineage>
</organism>
<keyword evidence="2" id="KW-1185">Reference proteome</keyword>
<evidence type="ECO:0008006" key="3">
    <source>
        <dbReference type="Google" id="ProtNLM"/>
    </source>
</evidence>
<dbReference type="Pfam" id="PF05721">
    <property type="entry name" value="PhyH"/>
    <property type="match status" value="1"/>
</dbReference>
<accession>A0ABR1XVM4</accession>
<evidence type="ECO:0000313" key="1">
    <source>
        <dbReference type="EMBL" id="KAK8169389.1"/>
    </source>
</evidence>
<name>A0ABR1XVM4_9PEZI</name>
<proteinExistence type="predicted"/>
<comment type="caution">
    <text evidence="1">The sequence shown here is derived from an EMBL/GenBank/DDBJ whole genome shotgun (WGS) entry which is preliminary data.</text>
</comment>
<protein>
    <recommendedName>
        <fullName evidence="3">Phytanoyl-CoA dioxygenase family protein</fullName>
    </recommendedName>
</protein>
<sequence>MVADVQRPPAPPINADFHPPDVRYNDVYISFDRIQEAHKPNKWPARKHIKVPEYPATASPDEIVAGMKVAGGAIVRNILSRESIVQMERDLRPYLEGDEPWEAGTFFPPSTRRAFGLVGKSDAAATDLIGNELYQAVCRRFLTTKAYKWYGNSSELNVSLPQVNNTIAFSVRPGISYNQPLHRDDDIHYPDRQRVEVYPEQTNFRDYGVGFFVAGTKSTKANGATRFIPGSHLEATEHPPDENFAAYAELDVGDGFMMLSSCYHGGSANTTKDEERLLFSCFMTRGFLRQEENQYIAVPVERAKQLPVRIQKLLGYTISEPMLGWVEFKDPRVLLDENAPRVAHGEGHAKEEQDIGE</sequence>
<evidence type="ECO:0000313" key="2">
    <source>
        <dbReference type="Proteomes" id="UP001456524"/>
    </source>
</evidence>
<dbReference type="SUPFAM" id="SSF51197">
    <property type="entry name" value="Clavaminate synthase-like"/>
    <property type="match status" value="1"/>
</dbReference>
<dbReference type="EMBL" id="JBBWUH010000004">
    <property type="protein sequence ID" value="KAK8169389.1"/>
    <property type="molecule type" value="Genomic_DNA"/>
</dbReference>
<dbReference type="Proteomes" id="UP001456524">
    <property type="component" value="Unassembled WGS sequence"/>
</dbReference>